<proteinExistence type="predicted"/>
<sequence>MNVELQKLKVTASKLKSGDVLQTKNIVDTLILSNDQKEDKNVTKVCGIFGQLMFLSVNMDPSDRKQLLKHVKACIPFCGSEFTQTIDEQIRLLFPSKTVLHITSVWYLSVLIEEMKISQKISFKVIQHVLPCIVNGLCDSELDETKLYYFVKLLLQILQHFRSDLTCVTERNDIETLGMLSTRCIEIMVDSKTEYQDLMQMCATVLGYMLSYFKESKKVSKALTQLLKPQALPVEVMPKVFMDVEIPN</sequence>
<reference evidence="1" key="3">
    <citation type="submission" date="2025-08" db="UniProtKB">
        <authorList>
            <consortium name="Ensembl"/>
        </authorList>
    </citation>
    <scope>IDENTIFICATION</scope>
</reference>
<evidence type="ECO:0000313" key="1">
    <source>
        <dbReference type="Ensembl" id="ENSCINP00000030005.1"/>
    </source>
</evidence>
<dbReference type="AlphaFoldDB" id="H2XK23"/>
<accession>H2XK23</accession>
<dbReference type="Proteomes" id="UP000008144">
    <property type="component" value="Chromosome 3"/>
</dbReference>
<dbReference type="InParanoid" id="H2XK23"/>
<keyword evidence="2" id="KW-1185">Reference proteome</keyword>
<name>H2XK23_CIOIN</name>
<reference evidence="1" key="2">
    <citation type="journal article" date="2008" name="Genome Biol.">
        <title>Improved genome assembly and evidence-based global gene model set for the chordate Ciona intestinalis: new insight into intron and operon populations.</title>
        <authorList>
            <person name="Satou Y."/>
            <person name="Mineta K."/>
            <person name="Ogasawara M."/>
            <person name="Sasakura Y."/>
            <person name="Shoguchi E."/>
            <person name="Ueno K."/>
            <person name="Yamada L."/>
            <person name="Matsumoto J."/>
            <person name="Wasserscheid J."/>
            <person name="Dewar K."/>
            <person name="Wiley G.B."/>
            <person name="Macmil S.L."/>
            <person name="Roe B.A."/>
            <person name="Zeller R.W."/>
            <person name="Hastings K.E."/>
            <person name="Lemaire P."/>
            <person name="Lindquist E."/>
            <person name="Endo T."/>
            <person name="Hotta K."/>
            <person name="Inaba K."/>
        </authorList>
    </citation>
    <scope>NUCLEOTIDE SEQUENCE [LARGE SCALE GENOMIC DNA]</scope>
    <source>
        <strain evidence="1">wild type</strain>
    </source>
</reference>
<dbReference type="HOGENOM" id="CLU_1122230_0_0_1"/>
<dbReference type="Ensembl" id="ENSCINT00000031288.1">
    <property type="protein sequence ID" value="ENSCINP00000030005.1"/>
    <property type="gene ID" value="ENSCING00000018527.1"/>
</dbReference>
<dbReference type="InterPro" id="IPR016024">
    <property type="entry name" value="ARM-type_fold"/>
</dbReference>
<reference evidence="2" key="1">
    <citation type="journal article" date="2002" name="Science">
        <title>The draft genome of Ciona intestinalis: insights into chordate and vertebrate origins.</title>
        <authorList>
            <person name="Dehal P."/>
            <person name="Satou Y."/>
            <person name="Campbell R.K."/>
            <person name="Chapman J."/>
            <person name="Degnan B."/>
            <person name="De Tomaso A."/>
            <person name="Davidson B."/>
            <person name="Di Gregorio A."/>
            <person name="Gelpke M."/>
            <person name="Goodstein D.M."/>
            <person name="Harafuji N."/>
            <person name="Hastings K.E."/>
            <person name="Ho I."/>
            <person name="Hotta K."/>
            <person name="Huang W."/>
            <person name="Kawashima T."/>
            <person name="Lemaire P."/>
            <person name="Martinez D."/>
            <person name="Meinertzhagen I.A."/>
            <person name="Necula S."/>
            <person name="Nonaka M."/>
            <person name="Putnam N."/>
            <person name="Rash S."/>
            <person name="Saiga H."/>
            <person name="Satake M."/>
            <person name="Terry A."/>
            <person name="Yamada L."/>
            <person name="Wang H.G."/>
            <person name="Awazu S."/>
            <person name="Azumi K."/>
            <person name="Boore J."/>
            <person name="Branno M."/>
            <person name="Chin-Bow S."/>
            <person name="DeSantis R."/>
            <person name="Doyle S."/>
            <person name="Francino P."/>
            <person name="Keys D.N."/>
            <person name="Haga S."/>
            <person name="Hayashi H."/>
            <person name="Hino K."/>
            <person name="Imai K.S."/>
            <person name="Inaba K."/>
            <person name="Kano S."/>
            <person name="Kobayashi K."/>
            <person name="Kobayashi M."/>
            <person name="Lee B.I."/>
            <person name="Makabe K.W."/>
            <person name="Manohar C."/>
            <person name="Matassi G."/>
            <person name="Medina M."/>
            <person name="Mochizuki Y."/>
            <person name="Mount S."/>
            <person name="Morishita T."/>
            <person name="Miura S."/>
            <person name="Nakayama A."/>
            <person name="Nishizaka S."/>
            <person name="Nomoto H."/>
            <person name="Ohta F."/>
            <person name="Oishi K."/>
            <person name="Rigoutsos I."/>
            <person name="Sano M."/>
            <person name="Sasaki A."/>
            <person name="Sasakura Y."/>
            <person name="Shoguchi E."/>
            <person name="Shin-i T."/>
            <person name="Spagnuolo A."/>
            <person name="Stainier D."/>
            <person name="Suzuki M.M."/>
            <person name="Tassy O."/>
            <person name="Takatori N."/>
            <person name="Tokuoka M."/>
            <person name="Yagi K."/>
            <person name="Yoshizaki F."/>
            <person name="Wada S."/>
            <person name="Zhang C."/>
            <person name="Hyatt P.D."/>
            <person name="Larimer F."/>
            <person name="Detter C."/>
            <person name="Doggett N."/>
            <person name="Glavina T."/>
            <person name="Hawkins T."/>
            <person name="Richardson P."/>
            <person name="Lucas S."/>
            <person name="Kohara Y."/>
            <person name="Levine M."/>
            <person name="Satoh N."/>
            <person name="Rokhsar D.S."/>
        </authorList>
    </citation>
    <scope>NUCLEOTIDE SEQUENCE [LARGE SCALE GENOMIC DNA]</scope>
</reference>
<reference evidence="1" key="4">
    <citation type="submission" date="2025-09" db="UniProtKB">
        <authorList>
            <consortium name="Ensembl"/>
        </authorList>
    </citation>
    <scope>IDENTIFICATION</scope>
</reference>
<protein>
    <submittedName>
        <fullName evidence="1">Uncharacterized protein</fullName>
    </submittedName>
</protein>
<dbReference type="EMBL" id="EAAA01001788">
    <property type="status" value="NOT_ANNOTATED_CDS"/>
    <property type="molecule type" value="Genomic_DNA"/>
</dbReference>
<evidence type="ECO:0000313" key="2">
    <source>
        <dbReference type="Proteomes" id="UP000008144"/>
    </source>
</evidence>
<organism evidence="1 2">
    <name type="scientific">Ciona intestinalis</name>
    <name type="common">Transparent sea squirt</name>
    <name type="synonym">Ascidia intestinalis</name>
    <dbReference type="NCBI Taxonomy" id="7719"/>
    <lineage>
        <taxon>Eukaryota</taxon>
        <taxon>Metazoa</taxon>
        <taxon>Chordata</taxon>
        <taxon>Tunicata</taxon>
        <taxon>Ascidiacea</taxon>
        <taxon>Phlebobranchia</taxon>
        <taxon>Cionidae</taxon>
        <taxon>Ciona</taxon>
    </lineage>
</organism>
<dbReference type="SUPFAM" id="SSF48371">
    <property type="entry name" value="ARM repeat"/>
    <property type="match status" value="1"/>
</dbReference>